<keyword evidence="1" id="KW-0472">Membrane</keyword>
<gene>
    <name evidence="2" type="ORF">GCM10010990_17540</name>
</gene>
<keyword evidence="3" id="KW-1185">Reference proteome</keyword>
<keyword evidence="1" id="KW-0812">Transmembrane</keyword>
<evidence type="ECO:0000256" key="1">
    <source>
        <dbReference type="SAM" id="Phobius"/>
    </source>
</evidence>
<dbReference type="EMBL" id="BMIP01000003">
    <property type="protein sequence ID" value="GGD68500.1"/>
    <property type="molecule type" value="Genomic_DNA"/>
</dbReference>
<name>A0A916Z0D6_9SPHN</name>
<organism evidence="2 3">
    <name type="scientific">Croceicoccus mobilis</name>
    <dbReference type="NCBI Taxonomy" id="1703339"/>
    <lineage>
        <taxon>Bacteria</taxon>
        <taxon>Pseudomonadati</taxon>
        <taxon>Pseudomonadota</taxon>
        <taxon>Alphaproteobacteria</taxon>
        <taxon>Sphingomonadales</taxon>
        <taxon>Erythrobacteraceae</taxon>
        <taxon>Croceicoccus</taxon>
    </lineage>
</organism>
<proteinExistence type="predicted"/>
<dbReference type="RefSeq" id="WP_172808114.1">
    <property type="nucleotide sequence ID" value="NZ_BMIP01000003.1"/>
</dbReference>
<protein>
    <recommendedName>
        <fullName evidence="4">Cytochrome C oxidase assembly protein</fullName>
    </recommendedName>
</protein>
<sequence>MARRDDSDLDPVTKQIRARQKARNIALGLFLGGLVVLFFLLTIVRFPTH</sequence>
<reference evidence="2" key="2">
    <citation type="submission" date="2020-09" db="EMBL/GenBank/DDBJ databases">
        <authorList>
            <person name="Sun Q."/>
            <person name="Zhou Y."/>
        </authorList>
    </citation>
    <scope>NUCLEOTIDE SEQUENCE</scope>
    <source>
        <strain evidence="2">CGMCC 1.15360</strain>
    </source>
</reference>
<feature type="transmembrane region" description="Helical" evidence="1">
    <location>
        <begin position="25"/>
        <end position="46"/>
    </location>
</feature>
<evidence type="ECO:0008006" key="4">
    <source>
        <dbReference type="Google" id="ProtNLM"/>
    </source>
</evidence>
<evidence type="ECO:0000313" key="3">
    <source>
        <dbReference type="Proteomes" id="UP000612349"/>
    </source>
</evidence>
<reference evidence="2" key="1">
    <citation type="journal article" date="2014" name="Int. J. Syst. Evol. Microbiol.">
        <title>Complete genome sequence of Corynebacterium casei LMG S-19264T (=DSM 44701T), isolated from a smear-ripened cheese.</title>
        <authorList>
            <consortium name="US DOE Joint Genome Institute (JGI-PGF)"/>
            <person name="Walter F."/>
            <person name="Albersmeier A."/>
            <person name="Kalinowski J."/>
            <person name="Ruckert C."/>
        </authorList>
    </citation>
    <scope>NUCLEOTIDE SEQUENCE</scope>
    <source>
        <strain evidence="2">CGMCC 1.15360</strain>
    </source>
</reference>
<keyword evidence="1" id="KW-1133">Transmembrane helix</keyword>
<dbReference type="Proteomes" id="UP000612349">
    <property type="component" value="Unassembled WGS sequence"/>
</dbReference>
<accession>A0A916Z0D6</accession>
<evidence type="ECO:0000313" key="2">
    <source>
        <dbReference type="EMBL" id="GGD68500.1"/>
    </source>
</evidence>
<comment type="caution">
    <text evidence="2">The sequence shown here is derived from an EMBL/GenBank/DDBJ whole genome shotgun (WGS) entry which is preliminary data.</text>
</comment>
<dbReference type="AlphaFoldDB" id="A0A916Z0D6"/>